<evidence type="ECO:0000313" key="3">
    <source>
        <dbReference type="Proteomes" id="UP000185596"/>
    </source>
</evidence>
<dbReference type="InterPro" id="IPR029063">
    <property type="entry name" value="SAM-dependent_MTases_sf"/>
</dbReference>
<dbReference type="AlphaFoldDB" id="A0A1Q8CMC0"/>
<comment type="caution">
    <text evidence="2">The sequence shown here is derived from an EMBL/GenBank/DDBJ whole genome shotgun (WGS) entry which is preliminary data.</text>
</comment>
<reference evidence="2 3" key="1">
    <citation type="submission" date="2016-12" db="EMBL/GenBank/DDBJ databases">
        <title>The draft genome sequence of Actinophytocola sp. 11-183.</title>
        <authorList>
            <person name="Wang W."/>
            <person name="Yuan L."/>
        </authorList>
    </citation>
    <scope>NUCLEOTIDE SEQUENCE [LARGE SCALE GENOMIC DNA]</scope>
    <source>
        <strain evidence="2 3">11-183</strain>
    </source>
</reference>
<keyword evidence="3" id="KW-1185">Reference proteome</keyword>
<organism evidence="2 3">
    <name type="scientific">Actinophytocola xanthii</name>
    <dbReference type="NCBI Taxonomy" id="1912961"/>
    <lineage>
        <taxon>Bacteria</taxon>
        <taxon>Bacillati</taxon>
        <taxon>Actinomycetota</taxon>
        <taxon>Actinomycetes</taxon>
        <taxon>Pseudonocardiales</taxon>
        <taxon>Pseudonocardiaceae</taxon>
    </lineage>
</organism>
<feature type="region of interest" description="Disordered" evidence="1">
    <location>
        <begin position="1"/>
        <end position="28"/>
    </location>
</feature>
<gene>
    <name evidence="2" type="ORF">BU204_21460</name>
</gene>
<dbReference type="PIRSF" id="PIRSF017393">
    <property type="entry name" value="MTase_SAV2177"/>
    <property type="match status" value="1"/>
</dbReference>
<accession>A0A1Q8CMC0</accession>
<dbReference type="SUPFAM" id="SSF53335">
    <property type="entry name" value="S-adenosyl-L-methionine-dependent methyltransferases"/>
    <property type="match status" value="1"/>
</dbReference>
<dbReference type="Gene3D" id="3.40.50.150">
    <property type="entry name" value="Vaccinia Virus protein VP39"/>
    <property type="match status" value="1"/>
</dbReference>
<evidence type="ECO:0008006" key="4">
    <source>
        <dbReference type="Google" id="ProtNLM"/>
    </source>
</evidence>
<dbReference type="STRING" id="1912961.BU204_21460"/>
<dbReference type="Proteomes" id="UP000185596">
    <property type="component" value="Unassembled WGS sequence"/>
</dbReference>
<proteinExistence type="predicted"/>
<name>A0A1Q8CMC0_9PSEU</name>
<evidence type="ECO:0000256" key="1">
    <source>
        <dbReference type="SAM" id="MobiDB-lite"/>
    </source>
</evidence>
<dbReference type="Pfam" id="PF04672">
    <property type="entry name" value="Methyltransf_19"/>
    <property type="match status" value="1"/>
</dbReference>
<dbReference type="InterPro" id="IPR006764">
    <property type="entry name" value="SAM_dep_MeTrfase_SAV2177_type"/>
</dbReference>
<sequence>MAESEAMNNLPERSPMTGDDGVPPAELELGRPAAPRVHDRWLGGSSNWSIDRELADRMVDDYPSLPDIALASRVFNNRAVRHLYRLGVRQFVDIGSGEPIPGCTHEVVDEFAAAEGRAPDARVVYVDRDAIVVAHTEVLLDRQGDQRRHAVVNADLRDPDGLWAAVLDTEQIDLDKPVALLLFAVLHHHQPGPDGDDVSARSVARFRELLPPGSFLALSHVTSEGVPAEVAAQLVTLARSFEEESASNVVTRGRTEISALLDGFELLEPGWAWGPDWHPEETGPGVRPISLPTPGYSLLWAAVGRVP</sequence>
<evidence type="ECO:0000313" key="2">
    <source>
        <dbReference type="EMBL" id="OLF15495.1"/>
    </source>
</evidence>
<protein>
    <recommendedName>
        <fullName evidence="4">Methyltransferase</fullName>
    </recommendedName>
</protein>
<dbReference type="EMBL" id="MSIE01000040">
    <property type="protein sequence ID" value="OLF15495.1"/>
    <property type="molecule type" value="Genomic_DNA"/>
</dbReference>